<dbReference type="PANTHER" id="PTHR47691:SF3">
    <property type="entry name" value="HTH-TYPE TRANSCRIPTIONAL REGULATOR RV0890C-RELATED"/>
    <property type="match status" value="1"/>
</dbReference>
<dbReference type="Gene3D" id="3.40.50.300">
    <property type="entry name" value="P-loop containing nucleotide triphosphate hydrolases"/>
    <property type="match status" value="1"/>
</dbReference>
<dbReference type="GO" id="GO:0016787">
    <property type="term" value="F:hydrolase activity"/>
    <property type="evidence" value="ECO:0007669"/>
    <property type="project" value="UniProtKB-KW"/>
</dbReference>
<dbReference type="AlphaFoldDB" id="A0AAD6XEC2"/>
<dbReference type="EMBL" id="JARJCM010000013">
    <property type="protein sequence ID" value="KAJ7042159.1"/>
    <property type="molecule type" value="Genomic_DNA"/>
</dbReference>
<sequence>SDSISMLPAEPKIFHGRNSQLADILRLFRQGTPRIAILGAGGMGKTSLARIVVHHEEITTKYHGNRFFVTCDTASSKPELAGLVGAHLGLKPGKDLTRVVVQHLSSSPPTLLILDNFETVWESLKSRQEIEEFLSVLTDINSVALVITMRGAERPSKVQWTRPFLLPLPPLAQDAARKMFIDIADDKHSLEEVDQVLGLTDNMPLSISLLAHLADMEGCPHILSRWETEKTSLISEGYDRRSNLELSISLSLSSPRIASIPQSKDLLALLSMLPDGLSDVELKQTKFPIKDTLDCKAALLRTMLAYSDDHKRLKALVPIREYMGRLFPPTDQMIQPLLKHFHELLETYSAAFGTTSATVPINRITSNYTNIQNILQTSL</sequence>
<comment type="caution">
    <text evidence="2">The sequence shown here is derived from an EMBL/GenBank/DDBJ whole genome shotgun (WGS) entry which is preliminary data.</text>
</comment>
<evidence type="ECO:0000259" key="1">
    <source>
        <dbReference type="Pfam" id="PF20703"/>
    </source>
</evidence>
<dbReference type="InterPro" id="IPR027417">
    <property type="entry name" value="P-loop_NTPase"/>
</dbReference>
<dbReference type="PANTHER" id="PTHR47691">
    <property type="entry name" value="REGULATOR-RELATED"/>
    <property type="match status" value="1"/>
</dbReference>
<dbReference type="Proteomes" id="UP001218188">
    <property type="component" value="Unassembled WGS sequence"/>
</dbReference>
<feature type="non-terminal residue" evidence="2">
    <location>
        <position position="379"/>
    </location>
</feature>
<dbReference type="Pfam" id="PF20703">
    <property type="entry name" value="nSTAND1"/>
    <property type="match status" value="1"/>
</dbReference>
<accession>A0AAD6XEC2</accession>
<organism evidence="2 3">
    <name type="scientific">Mycena alexandri</name>
    <dbReference type="NCBI Taxonomy" id="1745969"/>
    <lineage>
        <taxon>Eukaryota</taxon>
        <taxon>Fungi</taxon>
        <taxon>Dikarya</taxon>
        <taxon>Basidiomycota</taxon>
        <taxon>Agaricomycotina</taxon>
        <taxon>Agaricomycetes</taxon>
        <taxon>Agaricomycetidae</taxon>
        <taxon>Agaricales</taxon>
        <taxon>Marasmiineae</taxon>
        <taxon>Mycenaceae</taxon>
        <taxon>Mycena</taxon>
    </lineage>
</organism>
<name>A0AAD6XEC2_9AGAR</name>
<dbReference type="InterPro" id="IPR049052">
    <property type="entry name" value="nSTAND1"/>
</dbReference>
<keyword evidence="3" id="KW-1185">Reference proteome</keyword>
<gene>
    <name evidence="2" type="ORF">C8F04DRAFT_878939</name>
</gene>
<protein>
    <submittedName>
        <fullName evidence="2">P-loop containing nucleoside triphosphate hydrolase protein</fullName>
    </submittedName>
</protein>
<proteinExistence type="predicted"/>
<feature type="non-terminal residue" evidence="2">
    <location>
        <position position="1"/>
    </location>
</feature>
<feature type="domain" description="Novel STAND NTPase 1" evidence="1">
    <location>
        <begin position="10"/>
        <end position="151"/>
    </location>
</feature>
<keyword evidence="2" id="KW-0378">Hydrolase</keyword>
<evidence type="ECO:0000313" key="3">
    <source>
        <dbReference type="Proteomes" id="UP001218188"/>
    </source>
</evidence>
<dbReference type="SUPFAM" id="SSF52540">
    <property type="entry name" value="P-loop containing nucleoside triphosphate hydrolases"/>
    <property type="match status" value="1"/>
</dbReference>
<reference evidence="2" key="1">
    <citation type="submission" date="2023-03" db="EMBL/GenBank/DDBJ databases">
        <title>Massive genome expansion in bonnet fungi (Mycena s.s.) driven by repeated elements and novel gene families across ecological guilds.</title>
        <authorList>
            <consortium name="Lawrence Berkeley National Laboratory"/>
            <person name="Harder C.B."/>
            <person name="Miyauchi S."/>
            <person name="Viragh M."/>
            <person name="Kuo A."/>
            <person name="Thoen E."/>
            <person name="Andreopoulos B."/>
            <person name="Lu D."/>
            <person name="Skrede I."/>
            <person name="Drula E."/>
            <person name="Henrissat B."/>
            <person name="Morin E."/>
            <person name="Kohler A."/>
            <person name="Barry K."/>
            <person name="LaButti K."/>
            <person name="Morin E."/>
            <person name="Salamov A."/>
            <person name="Lipzen A."/>
            <person name="Mereny Z."/>
            <person name="Hegedus B."/>
            <person name="Baldrian P."/>
            <person name="Stursova M."/>
            <person name="Weitz H."/>
            <person name="Taylor A."/>
            <person name="Grigoriev I.V."/>
            <person name="Nagy L.G."/>
            <person name="Martin F."/>
            <person name="Kauserud H."/>
        </authorList>
    </citation>
    <scope>NUCLEOTIDE SEQUENCE</scope>
    <source>
        <strain evidence="2">CBHHK200</strain>
    </source>
</reference>
<evidence type="ECO:0000313" key="2">
    <source>
        <dbReference type="EMBL" id="KAJ7042159.1"/>
    </source>
</evidence>